<sequence>MAIALGAALGACYDVFRVIRIAVVHPPVIVMVQDIIYCFVCAVATFLYMISVDCGQIRMFVLIGEIIGWVLYYFTLGTLVIGISKHIIQGVKYILGLLYKIFCAPIFSILKKIKGILLKLVKNLGKYLKKKAKISKNHLKKPYSLLYNLKKRHKTGVMTEENNNIRNA</sequence>
<evidence type="ECO:0000313" key="3">
    <source>
        <dbReference type="Proteomes" id="UP000623678"/>
    </source>
</evidence>
<keyword evidence="3" id="KW-1185">Reference proteome</keyword>
<feature type="transmembrane region" description="Helical" evidence="1">
    <location>
        <begin position="90"/>
        <end position="110"/>
    </location>
</feature>
<keyword evidence="1" id="KW-1133">Transmembrane helix</keyword>
<dbReference type="Pfam" id="PF09578">
    <property type="entry name" value="Spore_YabQ"/>
    <property type="match status" value="1"/>
</dbReference>
<dbReference type="InterPro" id="IPR019074">
    <property type="entry name" value="YabQ"/>
</dbReference>
<comment type="caution">
    <text evidence="2">The sequence shown here is derived from an EMBL/GenBank/DDBJ whole genome shotgun (WGS) entry which is preliminary data.</text>
</comment>
<evidence type="ECO:0000313" key="2">
    <source>
        <dbReference type="EMBL" id="MBC8585010.1"/>
    </source>
</evidence>
<reference evidence="2" key="1">
    <citation type="submission" date="2020-08" db="EMBL/GenBank/DDBJ databases">
        <title>Genome public.</title>
        <authorList>
            <person name="Liu C."/>
            <person name="Sun Q."/>
        </authorList>
    </citation>
    <scope>NUCLEOTIDE SEQUENCE</scope>
    <source>
        <strain evidence="2">NSJ-64</strain>
    </source>
</reference>
<dbReference type="Proteomes" id="UP000623678">
    <property type="component" value="Unassembled WGS sequence"/>
</dbReference>
<protein>
    <submittedName>
        <fullName evidence="2">Spore cortex biosynthesis protein YabQ</fullName>
    </submittedName>
</protein>
<accession>A0A926ERL2</accession>
<name>A0A926ERL2_9FIRM</name>
<proteinExistence type="predicted"/>
<organism evidence="2 3">
    <name type="scientific">Youxingia wuxianensis</name>
    <dbReference type="NCBI Taxonomy" id="2763678"/>
    <lineage>
        <taxon>Bacteria</taxon>
        <taxon>Bacillati</taxon>
        <taxon>Bacillota</taxon>
        <taxon>Clostridia</taxon>
        <taxon>Eubacteriales</taxon>
        <taxon>Oscillospiraceae</taxon>
        <taxon>Youxingia</taxon>
    </lineage>
</organism>
<evidence type="ECO:0000256" key="1">
    <source>
        <dbReference type="SAM" id="Phobius"/>
    </source>
</evidence>
<dbReference type="EMBL" id="JACRTD010000003">
    <property type="protein sequence ID" value="MBC8585010.1"/>
    <property type="molecule type" value="Genomic_DNA"/>
</dbReference>
<feature type="transmembrane region" description="Helical" evidence="1">
    <location>
        <begin position="27"/>
        <end position="48"/>
    </location>
</feature>
<dbReference type="AlphaFoldDB" id="A0A926ERL2"/>
<keyword evidence="1" id="KW-0472">Membrane</keyword>
<keyword evidence="1" id="KW-0812">Transmembrane</keyword>
<gene>
    <name evidence="2" type="ORF">H8705_05375</name>
</gene>
<feature type="transmembrane region" description="Helical" evidence="1">
    <location>
        <begin position="60"/>
        <end position="84"/>
    </location>
</feature>
<dbReference type="NCBIfam" id="TIGR02893">
    <property type="entry name" value="spore_yabQ"/>
    <property type="match status" value="1"/>
</dbReference>